<organism evidence="18 19">
    <name type="scientific">Rhododendron simsii</name>
    <name type="common">Sims's rhododendron</name>
    <dbReference type="NCBI Taxonomy" id="118357"/>
    <lineage>
        <taxon>Eukaryota</taxon>
        <taxon>Viridiplantae</taxon>
        <taxon>Streptophyta</taxon>
        <taxon>Embryophyta</taxon>
        <taxon>Tracheophyta</taxon>
        <taxon>Spermatophyta</taxon>
        <taxon>Magnoliopsida</taxon>
        <taxon>eudicotyledons</taxon>
        <taxon>Gunneridae</taxon>
        <taxon>Pentapetalae</taxon>
        <taxon>asterids</taxon>
        <taxon>Ericales</taxon>
        <taxon>Ericaceae</taxon>
        <taxon>Ericoideae</taxon>
        <taxon>Rhodoreae</taxon>
        <taxon>Rhododendron</taxon>
    </lineage>
</organism>
<dbReference type="GO" id="GO:0003688">
    <property type="term" value="F:DNA replication origin binding"/>
    <property type="evidence" value="ECO:0007669"/>
    <property type="project" value="TreeGrafter"/>
</dbReference>
<dbReference type="FunFam" id="1.10.287.690:FF:000004">
    <property type="entry name" value="DNA polymerase"/>
    <property type="match status" value="1"/>
</dbReference>
<dbReference type="InterPro" id="IPR017964">
    <property type="entry name" value="DNA-dir_DNA_pol_B_CS"/>
</dbReference>
<keyword evidence="8" id="KW-0862">Zinc</keyword>
<evidence type="ECO:0000313" key="19">
    <source>
        <dbReference type="Proteomes" id="UP000626092"/>
    </source>
</evidence>
<comment type="caution">
    <text evidence="18">The sequence shown here is derived from an EMBL/GenBank/DDBJ whole genome shotgun (WGS) entry which is preliminary data.</text>
</comment>
<dbReference type="GO" id="GO:0005658">
    <property type="term" value="C:alpha DNA polymerase:primase complex"/>
    <property type="evidence" value="ECO:0007669"/>
    <property type="project" value="TreeGrafter"/>
</dbReference>
<evidence type="ECO:0000256" key="3">
    <source>
        <dbReference type="ARBA" id="ARBA00022679"/>
    </source>
</evidence>
<name>A0A834LDL1_RHOSS</name>
<dbReference type="FunFam" id="1.10.3200.20:FF:000003">
    <property type="entry name" value="DNA polymerase"/>
    <property type="match status" value="1"/>
</dbReference>
<dbReference type="NCBIfam" id="TIGR00592">
    <property type="entry name" value="pol2"/>
    <property type="match status" value="1"/>
</dbReference>
<keyword evidence="7" id="KW-0863">Zinc-finger</keyword>
<dbReference type="Gene3D" id="2.40.50.730">
    <property type="match status" value="1"/>
</dbReference>
<dbReference type="InterPro" id="IPR038256">
    <property type="entry name" value="Pol_alpha_znc_sf"/>
</dbReference>
<evidence type="ECO:0000256" key="12">
    <source>
        <dbReference type="RuleBase" id="RU000442"/>
    </source>
</evidence>
<feature type="compositionally biased region" description="Basic and acidic residues" evidence="13">
    <location>
        <begin position="24"/>
        <end position="39"/>
    </location>
</feature>
<dbReference type="GO" id="GO:0003682">
    <property type="term" value="F:chromatin binding"/>
    <property type="evidence" value="ECO:0007669"/>
    <property type="project" value="TreeGrafter"/>
</dbReference>
<dbReference type="Gene3D" id="1.10.3200.20">
    <property type="entry name" value="DNA Polymerase alpha, zinc finger"/>
    <property type="match status" value="1"/>
</dbReference>
<evidence type="ECO:0000256" key="6">
    <source>
        <dbReference type="ARBA" id="ARBA00022723"/>
    </source>
</evidence>
<keyword evidence="10 12" id="KW-0238">DNA-binding</keyword>
<dbReference type="PANTHER" id="PTHR45861:SF1">
    <property type="entry name" value="DNA POLYMERASE ALPHA CATALYTIC SUBUNIT"/>
    <property type="match status" value="1"/>
</dbReference>
<comment type="subcellular location">
    <subcellularLocation>
        <location evidence="1">Nucleus</location>
    </subcellularLocation>
</comment>
<dbReference type="InterPro" id="IPR006134">
    <property type="entry name" value="DNA-dir_DNA_pol_B_multi_dom"/>
</dbReference>
<proteinExistence type="inferred from homology"/>
<evidence type="ECO:0000259" key="16">
    <source>
        <dbReference type="Pfam" id="PF08996"/>
    </source>
</evidence>
<dbReference type="Gene3D" id="1.10.132.60">
    <property type="entry name" value="DNA polymerase family B, C-terminal domain"/>
    <property type="match status" value="1"/>
</dbReference>
<evidence type="ECO:0000259" key="14">
    <source>
        <dbReference type="Pfam" id="PF00136"/>
    </source>
</evidence>
<dbReference type="InterPro" id="IPR042087">
    <property type="entry name" value="DNA_pol_B_thumb"/>
</dbReference>
<feature type="domain" description="DNA polymerase alpha catalytic subunit N-terminal" evidence="17">
    <location>
        <begin position="26"/>
        <end position="91"/>
    </location>
</feature>
<evidence type="ECO:0000256" key="13">
    <source>
        <dbReference type="SAM" id="MobiDB-lite"/>
    </source>
</evidence>
<dbReference type="PANTHER" id="PTHR45861">
    <property type="entry name" value="DNA POLYMERASE ALPHA CATALYTIC SUBUNIT"/>
    <property type="match status" value="1"/>
</dbReference>
<feature type="region of interest" description="Disordered" evidence="13">
    <location>
        <begin position="76"/>
        <end position="136"/>
    </location>
</feature>
<evidence type="ECO:0000256" key="10">
    <source>
        <dbReference type="ARBA" id="ARBA00023125"/>
    </source>
</evidence>
<dbReference type="InterPro" id="IPR015088">
    <property type="entry name" value="Znf_DNA-dir_DNA_pol_B_alpha"/>
</dbReference>
<feature type="compositionally biased region" description="Basic and acidic residues" evidence="13">
    <location>
        <begin position="105"/>
        <end position="124"/>
    </location>
</feature>
<dbReference type="GO" id="GO:0008270">
    <property type="term" value="F:zinc ion binding"/>
    <property type="evidence" value="ECO:0007669"/>
    <property type="project" value="UniProtKB-KW"/>
</dbReference>
<dbReference type="Pfam" id="PF12254">
    <property type="entry name" value="DNA_pol_alpha_N"/>
    <property type="match status" value="1"/>
</dbReference>
<keyword evidence="6" id="KW-0479">Metal-binding</keyword>
<evidence type="ECO:0000256" key="11">
    <source>
        <dbReference type="ARBA" id="ARBA00023242"/>
    </source>
</evidence>
<dbReference type="Pfam" id="PF03104">
    <property type="entry name" value="DNA_pol_B_exo1"/>
    <property type="match status" value="1"/>
</dbReference>
<reference evidence="18" key="1">
    <citation type="submission" date="2019-11" db="EMBL/GenBank/DDBJ databases">
        <authorList>
            <person name="Liu Y."/>
            <person name="Hou J."/>
            <person name="Li T.-Q."/>
            <person name="Guan C.-H."/>
            <person name="Wu X."/>
            <person name="Wu H.-Z."/>
            <person name="Ling F."/>
            <person name="Zhang R."/>
            <person name="Shi X.-G."/>
            <person name="Ren J.-P."/>
            <person name="Chen E.-F."/>
            <person name="Sun J.-M."/>
        </authorList>
    </citation>
    <scope>NUCLEOTIDE SEQUENCE</scope>
    <source>
        <strain evidence="18">Adult_tree_wgs_1</strain>
        <tissue evidence="18">Leaves</tissue>
    </source>
</reference>
<dbReference type="GO" id="GO:0003697">
    <property type="term" value="F:single-stranded DNA binding"/>
    <property type="evidence" value="ECO:0007669"/>
    <property type="project" value="TreeGrafter"/>
</dbReference>
<dbReference type="GO" id="GO:0000166">
    <property type="term" value="F:nucleotide binding"/>
    <property type="evidence" value="ECO:0007669"/>
    <property type="project" value="InterPro"/>
</dbReference>
<evidence type="ECO:0000259" key="15">
    <source>
        <dbReference type="Pfam" id="PF03104"/>
    </source>
</evidence>
<dbReference type="InterPro" id="IPR024647">
    <property type="entry name" value="DNA_pol_a_cat_su_N"/>
</dbReference>
<dbReference type="Proteomes" id="UP000626092">
    <property type="component" value="Unassembled WGS sequence"/>
</dbReference>
<keyword evidence="11" id="KW-0539">Nucleus</keyword>
<evidence type="ECO:0000256" key="1">
    <source>
        <dbReference type="ARBA" id="ARBA00004123"/>
    </source>
</evidence>
<keyword evidence="4 12" id="KW-0548">Nucleotidyltransferase</keyword>
<dbReference type="SUPFAM" id="SSF56672">
    <property type="entry name" value="DNA/RNA polymerases"/>
    <property type="match status" value="1"/>
</dbReference>
<dbReference type="GO" id="GO:1902975">
    <property type="term" value="P:mitotic DNA replication initiation"/>
    <property type="evidence" value="ECO:0007669"/>
    <property type="project" value="InterPro"/>
</dbReference>
<feature type="domain" description="DNA-directed DNA polymerase family B exonuclease" evidence="15">
    <location>
        <begin position="519"/>
        <end position="785"/>
    </location>
</feature>
<dbReference type="InterPro" id="IPR045846">
    <property type="entry name" value="POLBc_alpha"/>
</dbReference>
<dbReference type="FunFam" id="1.10.132.60:FF:000004">
    <property type="entry name" value="DNA polymerase"/>
    <property type="match status" value="1"/>
</dbReference>
<keyword evidence="5 12" id="KW-0235">DNA replication</keyword>
<dbReference type="InterPro" id="IPR023211">
    <property type="entry name" value="DNA_pol_palm_dom_sf"/>
</dbReference>
<dbReference type="Gene3D" id="3.30.70.2820">
    <property type="match status" value="1"/>
</dbReference>
<evidence type="ECO:0000313" key="18">
    <source>
        <dbReference type="EMBL" id="KAF7130742.1"/>
    </source>
</evidence>
<evidence type="ECO:0000256" key="5">
    <source>
        <dbReference type="ARBA" id="ARBA00022705"/>
    </source>
</evidence>
<dbReference type="PROSITE" id="PS00116">
    <property type="entry name" value="DNA_POLYMERASE_B"/>
    <property type="match status" value="1"/>
</dbReference>
<protein>
    <recommendedName>
        <fullName evidence="12">DNA polymerase</fullName>
        <ecNumber evidence="12">2.7.7.7</ecNumber>
    </recommendedName>
</protein>
<dbReference type="Gene3D" id="1.10.287.690">
    <property type="entry name" value="Helix hairpin bin"/>
    <property type="match status" value="1"/>
</dbReference>
<evidence type="ECO:0000256" key="7">
    <source>
        <dbReference type="ARBA" id="ARBA00022771"/>
    </source>
</evidence>
<dbReference type="GO" id="GO:0003887">
    <property type="term" value="F:DNA-directed DNA polymerase activity"/>
    <property type="evidence" value="ECO:0007669"/>
    <property type="project" value="UniProtKB-KW"/>
</dbReference>
<evidence type="ECO:0000256" key="8">
    <source>
        <dbReference type="ARBA" id="ARBA00022833"/>
    </source>
</evidence>
<dbReference type="Gene3D" id="3.90.1600.10">
    <property type="entry name" value="Palm domain of DNA polymerase"/>
    <property type="match status" value="1"/>
</dbReference>
<dbReference type="InterPro" id="IPR006172">
    <property type="entry name" value="DNA-dir_DNA_pol_B"/>
</dbReference>
<gene>
    <name evidence="18" type="ORF">RHSIM_Rhsim10G0115900</name>
</gene>
<feature type="domain" description="Zinc finger DNA-directed DNA polymerase family B alpha" evidence="16">
    <location>
        <begin position="1423"/>
        <end position="1628"/>
    </location>
</feature>
<feature type="domain" description="DNA-directed DNA polymerase family B multifunctional" evidence="14">
    <location>
        <begin position="1063"/>
        <end position="1384"/>
    </location>
</feature>
<feature type="domain" description="DNA-directed DNA polymerase family B multifunctional" evidence="14">
    <location>
        <begin position="876"/>
        <end position="970"/>
    </location>
</feature>
<keyword evidence="9 12" id="KW-0239">DNA-directed DNA polymerase</keyword>
<dbReference type="SMART" id="SM00486">
    <property type="entry name" value="POLBc"/>
    <property type="match status" value="1"/>
</dbReference>
<evidence type="ECO:0000259" key="17">
    <source>
        <dbReference type="Pfam" id="PF12254"/>
    </source>
</evidence>
<evidence type="ECO:0000256" key="2">
    <source>
        <dbReference type="ARBA" id="ARBA00005755"/>
    </source>
</evidence>
<feature type="region of interest" description="Disordered" evidence="13">
    <location>
        <begin position="1"/>
        <end position="45"/>
    </location>
</feature>
<dbReference type="InterPro" id="IPR043502">
    <property type="entry name" value="DNA/RNA_pol_sf"/>
</dbReference>
<dbReference type="FunFam" id="3.30.70.2820:FF:000002">
    <property type="entry name" value="DNA polymerase"/>
    <property type="match status" value="1"/>
</dbReference>
<keyword evidence="19" id="KW-1185">Reference proteome</keyword>
<sequence>MADEQPTGAGRRRSRGSVSSSRSEALERLKSLRGGDRRGGGYQIKMEDPIYDTVADDEYDALVSKRREEFRGFIVDDDGLGYGDEGQEEDWTMAGVPLSDESEGEIERPNKQKKKAAAEKKKDPSQPPKKPSALSTAAALMGKQRLSNMFTTSAFNKKSSSSNSKDDKGNNLSCDSIVDDIIAEFAPDESDRERRRRGHLNLVSGLVRTTTTRSIKNENPTFDSVDRTVKREPARAISNEEQEIGGAKESELIREAETGMDLDTKISGDSSLQLVECSTRGMVDKESMVNGIEAKVEPGVKEGGFTLNATIKEEKNPALSATAGWQAVRNAGNGSIGLDGGEMNPALNSEEKPDFELDLDGSLPFYILDAHEEFYGANAGNIYLFGKVKAGSTYSSCCVIVKNMQRCVFAIPNGSLFQHEIIMKLEKEVEESLISSTFFRTKLQEMASGLKIEIAKQLLDRNVSSFSMAPVKRSYAFERPDIPIGENYVLKINYPFRDPPLPSDLKGELFYALLGTHNSALELFLVKRKIKGPSWLSISKFSNCPAQRVSWCKFEVVVDCPKDIQISSSSKNSAVIPPVVVTAINLKTIISEKQNVNEIVSASIICCHKAKVDTPTLASEWTRPGMLSHFSVVRKLDGGIFPMGFTKEINDRNSLSGPNVISIESRQSLDGPLSFFLVVSSERALLNRLMIELHKLDSDVLVGHNISGFDLDVLLHRAQACRVPSNMWSKIGRLKRSAMPKLTKGSTIFGSGASPGIMSCIAGRLLCDTFLSSRELLREVSYSLTHLAKTQLKKDRKEIAPHDIRLMFQSSESLMDLVGSCSFLPGNYDSRACFSLPTLNHKIECSETDAWLSVELMFHLSILPLTRQLTNISGNLWGKTLQGARAQRVEYLLLHAFHAKKYIVPDKFSPFPKETKVMKRKVNDAENKEIDGLDVDNANFENDSTNSDHGKAKKGPSYAGGLVLEPKRGLSTIYASQLFRDLPTVQFLVYHLVKRLEFCQRDSNSPLGAMEEISYGLQVTIHLRSMPVFNLVDKACIICFVLKKVDDNLESVGFMGCTSHEAICILLKNLVERRRLVKSWLKNASGLKVQQLDIQQQALKLTANSMYGCLGFSNSRFYAKPLAELITLQGREILQSTVDLVQNNLNLEVIYGDTDSIMIYTGLDDIGKAKVIAGKVIQEVNKKYRSLEIDLDGLYKRMLLLKKKKYAAVKVQSKDGTLQEDIERKGLDMVRRDWSLLSKKLGDFCLDQILSGGSCEDVVESIHKKLMEVQEEMRNGQVPLEEYVITKSLTKPPEAYPDAKNQPHVEVALRLKRNGHSTGCSAGDTVPYVICCEQGSSSDTSTGIAQRARHPDELKRDNGKWMVDIAYYLSQQIHPVVSRLCASIQGTSPARLADCLGLDSSKFQSKSSDGVDNDASSLLLCGVNDDERYGGCEPLTLSCPSCSGTFECPTVLSSIRALISDKKTDSKAEESSQSFWNNLHCPKCPDEGDVGRISPALIANQVKRQTEGFISTYYKGLMMCDDETCKYTTRSLNLRVLGDSERGTVCPNYPCCNGHLIRKYTEADLYKQLTYFCHVLDTVRCIEKIEHNIRIPAEKELARIRPLVDLAASTAQRIRDRCAFGWVQLKDLIVTI</sequence>
<feature type="region of interest" description="Disordered" evidence="13">
    <location>
        <begin position="935"/>
        <end position="954"/>
    </location>
</feature>
<dbReference type="GO" id="GO:0006272">
    <property type="term" value="P:leading strand elongation"/>
    <property type="evidence" value="ECO:0007669"/>
    <property type="project" value="TreeGrafter"/>
</dbReference>
<dbReference type="InterPro" id="IPR006133">
    <property type="entry name" value="DNA-dir_DNA_pol_B_exonuc"/>
</dbReference>
<dbReference type="Pfam" id="PF00136">
    <property type="entry name" value="DNA_pol_B"/>
    <property type="match status" value="2"/>
</dbReference>
<dbReference type="CDD" id="cd05776">
    <property type="entry name" value="DNA_polB_alpha_exo"/>
    <property type="match status" value="1"/>
</dbReference>
<dbReference type="InterPro" id="IPR036397">
    <property type="entry name" value="RNaseH_sf"/>
</dbReference>
<dbReference type="EC" id="2.7.7.7" evidence="12"/>
<dbReference type="Gene3D" id="3.30.420.10">
    <property type="entry name" value="Ribonuclease H-like superfamily/Ribonuclease H"/>
    <property type="match status" value="1"/>
</dbReference>
<evidence type="ECO:0000256" key="4">
    <source>
        <dbReference type="ARBA" id="ARBA00022695"/>
    </source>
</evidence>
<dbReference type="Pfam" id="PF08996">
    <property type="entry name" value="zf-DNA_Pol"/>
    <property type="match status" value="1"/>
</dbReference>
<keyword evidence="3 12" id="KW-0808">Transferase</keyword>
<dbReference type="CDD" id="cd05532">
    <property type="entry name" value="POLBc_alpha"/>
    <property type="match status" value="1"/>
</dbReference>
<dbReference type="InterPro" id="IPR012337">
    <property type="entry name" value="RNaseH-like_sf"/>
</dbReference>
<dbReference type="OrthoDB" id="6755010at2759"/>
<feature type="compositionally biased region" description="Acidic residues" evidence="13">
    <location>
        <begin position="76"/>
        <end position="91"/>
    </location>
</feature>
<comment type="catalytic activity">
    <reaction evidence="12">
        <text>DNA(n) + a 2'-deoxyribonucleoside 5'-triphosphate = DNA(n+1) + diphosphate</text>
        <dbReference type="Rhea" id="RHEA:22508"/>
        <dbReference type="Rhea" id="RHEA-COMP:17339"/>
        <dbReference type="Rhea" id="RHEA-COMP:17340"/>
        <dbReference type="ChEBI" id="CHEBI:33019"/>
        <dbReference type="ChEBI" id="CHEBI:61560"/>
        <dbReference type="ChEBI" id="CHEBI:173112"/>
        <dbReference type="EC" id="2.7.7.7"/>
    </reaction>
</comment>
<dbReference type="EMBL" id="WJXA01000010">
    <property type="protein sequence ID" value="KAF7130742.1"/>
    <property type="molecule type" value="Genomic_DNA"/>
</dbReference>
<dbReference type="SUPFAM" id="SSF53098">
    <property type="entry name" value="Ribonuclease H-like"/>
    <property type="match status" value="1"/>
</dbReference>
<comment type="similarity">
    <text evidence="2 12">Belongs to the DNA polymerase type-B family.</text>
</comment>
<accession>A0A834LDL1</accession>
<dbReference type="GO" id="GO:0006273">
    <property type="term" value="P:lagging strand elongation"/>
    <property type="evidence" value="ECO:0007669"/>
    <property type="project" value="TreeGrafter"/>
</dbReference>
<evidence type="ECO:0000256" key="9">
    <source>
        <dbReference type="ARBA" id="ARBA00022932"/>
    </source>
</evidence>